<dbReference type="eggNOG" id="ENOG502S7KP">
    <property type="taxonomic scope" value="Eukaryota"/>
</dbReference>
<keyword evidence="2" id="KW-0132">Cell division</keyword>
<proteinExistence type="inferred from homology"/>
<evidence type="ECO:0000256" key="4">
    <source>
        <dbReference type="ARBA" id="ARBA00022786"/>
    </source>
</evidence>
<name>B6HLK1_PENRW</name>
<evidence type="ECO:0000313" key="7">
    <source>
        <dbReference type="EMBL" id="CAP95704.1"/>
    </source>
</evidence>
<dbReference type="InterPro" id="IPR008401">
    <property type="entry name" value="Apc13"/>
</dbReference>
<evidence type="ECO:0000256" key="2">
    <source>
        <dbReference type="ARBA" id="ARBA00022618"/>
    </source>
</evidence>
<dbReference type="OrthoDB" id="2351920at2759"/>
<dbReference type="GO" id="GO:0051301">
    <property type="term" value="P:cell division"/>
    <property type="evidence" value="ECO:0007669"/>
    <property type="project" value="UniProtKB-KW"/>
</dbReference>
<evidence type="ECO:0000256" key="1">
    <source>
        <dbReference type="ARBA" id="ARBA00006940"/>
    </source>
</evidence>
<feature type="region of interest" description="Disordered" evidence="6">
    <location>
        <begin position="232"/>
        <end position="267"/>
    </location>
</feature>
<evidence type="ECO:0000313" key="8">
    <source>
        <dbReference type="Proteomes" id="UP000000724"/>
    </source>
</evidence>
<feature type="compositionally biased region" description="Low complexity" evidence="6">
    <location>
        <begin position="246"/>
        <end position="258"/>
    </location>
</feature>
<dbReference type="Pfam" id="PF05839">
    <property type="entry name" value="Apc13p"/>
    <property type="match status" value="1"/>
</dbReference>
<accession>B6HLK1</accession>
<dbReference type="EMBL" id="AM920436">
    <property type="protein sequence ID" value="CAP95704.1"/>
    <property type="molecule type" value="Genomic_DNA"/>
</dbReference>
<organism evidence="7 8">
    <name type="scientific">Penicillium rubens (strain ATCC 28089 / DSM 1075 / NRRL 1951 / Wisconsin 54-1255)</name>
    <name type="common">Penicillium chrysogenum</name>
    <dbReference type="NCBI Taxonomy" id="500485"/>
    <lineage>
        <taxon>Eukaryota</taxon>
        <taxon>Fungi</taxon>
        <taxon>Dikarya</taxon>
        <taxon>Ascomycota</taxon>
        <taxon>Pezizomycotina</taxon>
        <taxon>Eurotiomycetes</taxon>
        <taxon>Eurotiomycetidae</taxon>
        <taxon>Eurotiales</taxon>
        <taxon>Aspergillaceae</taxon>
        <taxon>Penicillium</taxon>
        <taxon>Penicillium chrysogenum species complex</taxon>
    </lineage>
</organism>
<dbReference type="OMA" id="NIHMHHP"/>
<dbReference type="AlphaFoldDB" id="B6HLK1"/>
<dbReference type="VEuPathDB" id="FungiDB:PCH_Pc21g08070"/>
<keyword evidence="3" id="KW-0498">Mitosis</keyword>
<evidence type="ECO:0000256" key="5">
    <source>
        <dbReference type="ARBA" id="ARBA00023306"/>
    </source>
</evidence>
<keyword evidence="8" id="KW-1185">Reference proteome</keyword>
<dbReference type="GO" id="GO:0005680">
    <property type="term" value="C:anaphase-promoting complex"/>
    <property type="evidence" value="ECO:0007669"/>
    <property type="project" value="InterPro"/>
</dbReference>
<keyword evidence="5" id="KW-0131">Cell cycle</keyword>
<dbReference type="HOGENOM" id="CLU_083683_1_0_1"/>
<dbReference type="BioCyc" id="PCHR:PC21G08070-MONOMER"/>
<feature type="compositionally biased region" description="Low complexity" evidence="6">
    <location>
        <begin position="139"/>
        <end position="148"/>
    </location>
</feature>
<evidence type="ECO:0000256" key="6">
    <source>
        <dbReference type="SAM" id="MobiDB-lite"/>
    </source>
</evidence>
<feature type="compositionally biased region" description="Polar residues" evidence="6">
    <location>
        <begin position="127"/>
        <end position="138"/>
    </location>
</feature>
<gene>
    <name evidence="7" type="ORF">Pc21g08070</name>
    <name evidence="7" type="ORF">PCH_Pc21g08070</name>
</gene>
<sequence>MSMLYRRKKGERVLGIESFKLVVEGVDSPLEAQGIYHMPAGVIGAYCTDHVMEAVCSRVILPSTTIYTLISYNGTYLTPSTLQNFPASPPNPKLTANHQSKDSSASYLHMHQPRLADLFEEFTRPHTSTATNSTTDPHNANSASAAHRDAASAAANAVTYGSTSPSTIPSYLPIEDIYVAPQYQPPNPEDEDDVVPDQHAAFGIARAMERRRDAVWRDLGLEALVNGEGHGADAGPLTGPGGAGAAGAATSGPGATLRGSGGGAAAAGAPVIRVRDSGRRMGGRRVIGLR</sequence>
<dbReference type="PANTHER" id="PTHR28526:SF1">
    <property type="entry name" value="ANAPHASE-PROMOTING COMPLEX SUBUNIT 13"/>
    <property type="match status" value="1"/>
</dbReference>
<comment type="similarity">
    <text evidence="1">Belongs to the APC13 family.</text>
</comment>
<evidence type="ECO:0000256" key="3">
    <source>
        <dbReference type="ARBA" id="ARBA00022776"/>
    </source>
</evidence>
<dbReference type="Proteomes" id="UP000000724">
    <property type="component" value="Contig Pc00c21"/>
</dbReference>
<keyword evidence="4" id="KW-0833">Ubl conjugation pathway</keyword>
<dbReference type="PANTHER" id="PTHR28526">
    <property type="entry name" value="ANAPHASE-PROMOTING COMPLEX SUBUNIT 13"/>
    <property type="match status" value="1"/>
</dbReference>
<feature type="region of interest" description="Disordered" evidence="6">
    <location>
        <begin position="127"/>
        <end position="148"/>
    </location>
</feature>
<reference evidence="7 8" key="1">
    <citation type="journal article" date="2008" name="Nat. Biotechnol.">
        <title>Genome sequencing and analysis of the filamentous fungus Penicillium chrysogenum.</title>
        <authorList>
            <person name="van den Berg M.A."/>
            <person name="Albang R."/>
            <person name="Albermann K."/>
            <person name="Badger J.H."/>
            <person name="Daran J.-M."/>
            <person name="Driessen A.J.M."/>
            <person name="Garcia-Estrada C."/>
            <person name="Fedorova N.D."/>
            <person name="Harris D.M."/>
            <person name="Heijne W.H.M."/>
            <person name="Joardar V.S."/>
            <person name="Kiel J.A.K.W."/>
            <person name="Kovalchuk A."/>
            <person name="Martin J.F."/>
            <person name="Nierman W.C."/>
            <person name="Nijland J.G."/>
            <person name="Pronk J.T."/>
            <person name="Roubos J.A."/>
            <person name="van der Klei I.J."/>
            <person name="van Peij N.N.M.E."/>
            <person name="Veenhuis M."/>
            <person name="von Doehren H."/>
            <person name="Wagner C."/>
            <person name="Wortman J.R."/>
            <person name="Bovenberg R.A.L."/>
        </authorList>
    </citation>
    <scope>NUCLEOTIDE SEQUENCE [LARGE SCALE GENOMIC DNA]</scope>
    <source>
        <strain evidence="8">ATCC 28089 / DSM 1075 / NRRL 1951 / Wisconsin 54-1255</strain>
    </source>
</reference>
<protein>
    <submittedName>
        <fullName evidence="7">Pc21g08070 protein</fullName>
    </submittedName>
</protein>